<protein>
    <submittedName>
        <fullName evidence="1">RagB/SusD family nutrient uptake outer membrane protein</fullName>
    </submittedName>
</protein>
<dbReference type="EMBL" id="SRYB01000039">
    <property type="protein sequence ID" value="TGY76511.1"/>
    <property type="molecule type" value="Genomic_DNA"/>
</dbReference>
<dbReference type="Proteomes" id="UP000306319">
    <property type="component" value="Unassembled WGS sequence"/>
</dbReference>
<accession>A0AC61RBR7</accession>
<reference evidence="1" key="1">
    <citation type="submission" date="2019-04" db="EMBL/GenBank/DDBJ databases">
        <title>Microbes associate with the intestines of laboratory mice.</title>
        <authorList>
            <person name="Navarre W."/>
            <person name="Wong E."/>
            <person name="Huang K."/>
            <person name="Tropini C."/>
            <person name="Ng K."/>
            <person name="Yu B."/>
        </authorList>
    </citation>
    <scope>NUCLEOTIDE SEQUENCE</scope>
    <source>
        <strain evidence="1">NM04_E33</strain>
    </source>
</reference>
<evidence type="ECO:0000313" key="2">
    <source>
        <dbReference type="Proteomes" id="UP000306319"/>
    </source>
</evidence>
<sequence>MKHKILSIAAVAALSLGAASCSDYLDKEVDLTQQATNVFNDYDMTRGFLARLYDYLPDAFAPYNSGDLQNGSRDNMTDNSISYWSGHYYHSVVNDGFTANNHFYSTYYWKRDYPGIRGCNQFILNAKPSVIGNSEKPGDDNRLYDRWVAEAQVLRAILHFDLAQWFGDVPIVGDDENGTPIILDPASTIPGRTPCADVLKWVADECDKYKDNLPFRYSNEEENWGRINGAAAYALKARALLYRASPLHNPNNNTEWWAEAAKACQDFFTKNSQQSNPYRLYRTPDDDPNENYYQCFVDNPVLNNEYILSRSVWTTRVIEECLAPVGFQGNASSYARTNPTQNLVDSYETINGLPIDKDPTYDPQNPYANRDPRLEQTIFHHGSIWGDAYTNEERMIDVTFGTGIDYQALHGGTMTGYYTKKFVNNISWSSPTNSRHACPIFRYGEMLLNAAEAFNEAGNISEAYKYINELRSRVGMPAYSGMDQATLRERIRNERRIELCFEDHRFFDERRWKLFEGKTQASEKNEPYYKQVYNLYGVTVNPEAANVFTYGPADTYPVRVFNSPKNYYIPIPHSETLKAKLPQTPGWEM</sequence>
<comment type="caution">
    <text evidence="1">The sequence shown here is derived from an EMBL/GenBank/DDBJ whole genome shotgun (WGS) entry which is preliminary data.</text>
</comment>
<name>A0AC61RBR7_9BACT</name>
<organism evidence="1 2">
    <name type="scientific">Lepagella muris</name>
    <dbReference type="NCBI Taxonomy" id="3032870"/>
    <lineage>
        <taxon>Bacteria</taxon>
        <taxon>Pseudomonadati</taxon>
        <taxon>Bacteroidota</taxon>
        <taxon>Bacteroidia</taxon>
        <taxon>Bacteroidales</taxon>
        <taxon>Muribaculaceae</taxon>
        <taxon>Lepagella</taxon>
    </lineage>
</organism>
<proteinExistence type="predicted"/>
<keyword evidence="2" id="KW-1185">Reference proteome</keyword>
<evidence type="ECO:0000313" key="1">
    <source>
        <dbReference type="EMBL" id="TGY76511.1"/>
    </source>
</evidence>
<gene>
    <name evidence="1" type="ORF">E5331_17985</name>
</gene>